<dbReference type="EnsemblProtists" id="EOD21311">
    <property type="protein sequence ID" value="EOD21311"/>
    <property type="gene ID" value="EMIHUDRAFT_241355"/>
</dbReference>
<evidence type="ECO:0000313" key="2">
    <source>
        <dbReference type="EnsemblProtists" id="EOD21311"/>
    </source>
</evidence>
<organism evidence="2 3">
    <name type="scientific">Emiliania huxleyi (strain CCMP1516)</name>
    <dbReference type="NCBI Taxonomy" id="280463"/>
    <lineage>
        <taxon>Eukaryota</taxon>
        <taxon>Haptista</taxon>
        <taxon>Haptophyta</taxon>
        <taxon>Prymnesiophyceae</taxon>
        <taxon>Isochrysidales</taxon>
        <taxon>Noelaerhabdaceae</taxon>
        <taxon>Emiliania</taxon>
    </lineage>
</organism>
<reference evidence="3" key="1">
    <citation type="journal article" date="2013" name="Nature">
        <title>Pan genome of the phytoplankton Emiliania underpins its global distribution.</title>
        <authorList>
            <person name="Read B.A."/>
            <person name="Kegel J."/>
            <person name="Klute M.J."/>
            <person name="Kuo A."/>
            <person name="Lefebvre S.C."/>
            <person name="Maumus F."/>
            <person name="Mayer C."/>
            <person name="Miller J."/>
            <person name="Monier A."/>
            <person name="Salamov A."/>
            <person name="Young J."/>
            <person name="Aguilar M."/>
            <person name="Claverie J.M."/>
            <person name="Frickenhaus S."/>
            <person name="Gonzalez K."/>
            <person name="Herman E.K."/>
            <person name="Lin Y.C."/>
            <person name="Napier J."/>
            <person name="Ogata H."/>
            <person name="Sarno A.F."/>
            <person name="Shmutz J."/>
            <person name="Schroeder D."/>
            <person name="de Vargas C."/>
            <person name="Verret F."/>
            <person name="von Dassow P."/>
            <person name="Valentin K."/>
            <person name="Van de Peer Y."/>
            <person name="Wheeler G."/>
            <person name="Dacks J.B."/>
            <person name="Delwiche C.F."/>
            <person name="Dyhrman S.T."/>
            <person name="Glockner G."/>
            <person name="John U."/>
            <person name="Richards T."/>
            <person name="Worden A.Z."/>
            <person name="Zhang X."/>
            <person name="Grigoriev I.V."/>
            <person name="Allen A.E."/>
            <person name="Bidle K."/>
            <person name="Borodovsky M."/>
            <person name="Bowler C."/>
            <person name="Brownlee C."/>
            <person name="Cock J.M."/>
            <person name="Elias M."/>
            <person name="Gladyshev V.N."/>
            <person name="Groth M."/>
            <person name="Guda C."/>
            <person name="Hadaegh A."/>
            <person name="Iglesias-Rodriguez M.D."/>
            <person name="Jenkins J."/>
            <person name="Jones B.M."/>
            <person name="Lawson T."/>
            <person name="Leese F."/>
            <person name="Lindquist E."/>
            <person name="Lobanov A."/>
            <person name="Lomsadze A."/>
            <person name="Malik S.B."/>
            <person name="Marsh M.E."/>
            <person name="Mackinder L."/>
            <person name="Mock T."/>
            <person name="Mueller-Roeber B."/>
            <person name="Pagarete A."/>
            <person name="Parker M."/>
            <person name="Probert I."/>
            <person name="Quesneville H."/>
            <person name="Raines C."/>
            <person name="Rensing S.A."/>
            <person name="Riano-Pachon D.M."/>
            <person name="Richier S."/>
            <person name="Rokitta S."/>
            <person name="Shiraiwa Y."/>
            <person name="Soanes D.M."/>
            <person name="van der Giezen M."/>
            <person name="Wahlund T.M."/>
            <person name="Williams B."/>
            <person name="Wilson W."/>
            <person name="Wolfe G."/>
            <person name="Wurch L.L."/>
        </authorList>
    </citation>
    <scope>NUCLEOTIDE SEQUENCE</scope>
</reference>
<dbReference type="GeneID" id="17266857"/>
<dbReference type="Proteomes" id="UP000013827">
    <property type="component" value="Unassembled WGS sequence"/>
</dbReference>
<proteinExistence type="predicted"/>
<protein>
    <recommendedName>
        <fullName evidence="4">Secreted protein</fullName>
    </recommendedName>
</protein>
<evidence type="ECO:0000313" key="3">
    <source>
        <dbReference type="Proteomes" id="UP000013827"/>
    </source>
</evidence>
<reference evidence="2" key="2">
    <citation type="submission" date="2024-10" db="UniProtKB">
        <authorList>
            <consortium name="EnsemblProtists"/>
        </authorList>
    </citation>
    <scope>IDENTIFICATION</scope>
</reference>
<dbReference type="RefSeq" id="XP_005773740.1">
    <property type="nucleotide sequence ID" value="XM_005773683.1"/>
</dbReference>
<feature type="region of interest" description="Disordered" evidence="1">
    <location>
        <begin position="74"/>
        <end position="103"/>
    </location>
</feature>
<dbReference type="AlphaFoldDB" id="A0A0D3JCS6"/>
<evidence type="ECO:0008006" key="4">
    <source>
        <dbReference type="Google" id="ProtNLM"/>
    </source>
</evidence>
<name>A0A0D3JCS6_EMIH1</name>
<evidence type="ECO:0000256" key="1">
    <source>
        <dbReference type="SAM" id="MobiDB-lite"/>
    </source>
</evidence>
<dbReference type="PaxDb" id="2903-EOD21311"/>
<dbReference type="KEGG" id="ehx:EMIHUDRAFT_241355"/>
<sequence>MLVLCATFSRLQWRCTASHGEWHAACAAPRLARTAPESALDGPACAARAPHKLTHRLPFDCRSKPAGFVTPFTQSFEDDYSPPGSFGARGSVEDRARPLPGAA</sequence>
<accession>A0A0D3JCS6</accession>
<dbReference type="HOGENOM" id="CLU_2268906_0_0_1"/>
<keyword evidence="3" id="KW-1185">Reference proteome</keyword>